<keyword evidence="2" id="KW-0677">Repeat</keyword>
<keyword evidence="8" id="KW-1185">Reference proteome</keyword>
<feature type="domain" description="WSC" evidence="6">
    <location>
        <begin position="60"/>
        <end position="153"/>
    </location>
</feature>
<feature type="region of interest" description="Disordered" evidence="4">
    <location>
        <begin position="155"/>
        <end position="183"/>
    </location>
</feature>
<proteinExistence type="predicted"/>
<accession>A0A8H7TCL7</accession>
<dbReference type="PROSITE" id="PS51212">
    <property type="entry name" value="WSC"/>
    <property type="match status" value="1"/>
</dbReference>
<protein>
    <recommendedName>
        <fullName evidence="9">WSC domain-containing protein</fullName>
    </recommendedName>
</protein>
<dbReference type="SUPFAM" id="SSF57016">
    <property type="entry name" value="Plant lectins/antimicrobial peptides"/>
    <property type="match status" value="1"/>
</dbReference>
<dbReference type="InterPro" id="IPR036861">
    <property type="entry name" value="Endochitinase-like_sf"/>
</dbReference>
<evidence type="ECO:0000259" key="5">
    <source>
        <dbReference type="PROSITE" id="PS50941"/>
    </source>
</evidence>
<dbReference type="OrthoDB" id="5985073at2759"/>
<evidence type="ECO:0000259" key="6">
    <source>
        <dbReference type="PROSITE" id="PS51212"/>
    </source>
</evidence>
<dbReference type="Proteomes" id="UP000664132">
    <property type="component" value="Unassembled WGS sequence"/>
</dbReference>
<dbReference type="InterPro" id="IPR002889">
    <property type="entry name" value="WSC_carb-bd"/>
</dbReference>
<keyword evidence="3" id="KW-1015">Disulfide bond</keyword>
<feature type="disulfide bond" evidence="3">
    <location>
        <begin position="206"/>
        <end position="220"/>
    </location>
</feature>
<evidence type="ECO:0000256" key="2">
    <source>
        <dbReference type="ARBA" id="ARBA00022737"/>
    </source>
</evidence>
<sequence>MADMMLWNPSITSTCGNWKERSYCVEVHGMPTSTSTIKATTTSTTSSTSSTIATSTVKPQWSPLGCYLDSTPPTLSERTNIVGGDSVMTIEGCQTACYSSGLIYAGVEAKSQCWCGDYVGNELTNSTDCNMPCAGNPAQICGGTGRINVYKGVNPSTSTSTSTTSSTTKSSSTSTPTSTSPVSFDGSCGPSSLQKATCAGSAFGNCCSTSGQCGWTPSFCAPVVCQKGFGTCDVTDPISPDGKCGAASTIGATCAGSSKFFEFISFLRSSFGRLKIFSP</sequence>
<dbReference type="GO" id="GO:0008061">
    <property type="term" value="F:chitin binding"/>
    <property type="evidence" value="ECO:0007669"/>
    <property type="project" value="UniProtKB-UniRule"/>
</dbReference>
<gene>
    <name evidence="7" type="ORF">IFR04_009857</name>
</gene>
<dbReference type="AlphaFoldDB" id="A0A8H7TCL7"/>
<dbReference type="PANTHER" id="PTHR45964">
    <property type="entry name" value="WSCD FAMILY MEMBER CG9164"/>
    <property type="match status" value="1"/>
</dbReference>
<reference evidence="7" key="1">
    <citation type="submission" date="2021-02" db="EMBL/GenBank/DDBJ databases">
        <title>Genome sequence Cadophora malorum strain M34.</title>
        <authorList>
            <person name="Stefanovic E."/>
            <person name="Vu D."/>
            <person name="Scully C."/>
            <person name="Dijksterhuis J."/>
            <person name="Roader J."/>
            <person name="Houbraken J."/>
        </authorList>
    </citation>
    <scope>NUCLEOTIDE SEQUENCE</scope>
    <source>
        <strain evidence="7">M34</strain>
    </source>
</reference>
<dbReference type="InterPro" id="IPR001002">
    <property type="entry name" value="Chitin-bd_1"/>
</dbReference>
<keyword evidence="1 3" id="KW-0147">Chitin-binding</keyword>
<feature type="compositionally biased region" description="Low complexity" evidence="4">
    <location>
        <begin position="155"/>
        <end position="181"/>
    </location>
</feature>
<comment type="caution">
    <text evidence="7">The sequence shown here is derived from an EMBL/GenBank/DDBJ whole genome shotgun (WGS) entry which is preliminary data.</text>
</comment>
<dbReference type="EMBL" id="JAFJYH010000167">
    <property type="protein sequence ID" value="KAG4417016.1"/>
    <property type="molecule type" value="Genomic_DNA"/>
</dbReference>
<evidence type="ECO:0000256" key="4">
    <source>
        <dbReference type="SAM" id="MobiDB-lite"/>
    </source>
</evidence>
<feature type="domain" description="Chitin-binding type-1" evidence="5">
    <location>
        <begin position="185"/>
        <end position="234"/>
    </location>
</feature>
<dbReference type="InterPro" id="IPR051589">
    <property type="entry name" value="Sialate-O-sulfotransferase"/>
</dbReference>
<evidence type="ECO:0000256" key="1">
    <source>
        <dbReference type="ARBA" id="ARBA00022669"/>
    </source>
</evidence>
<dbReference type="PROSITE" id="PS50941">
    <property type="entry name" value="CHIT_BIND_I_2"/>
    <property type="match status" value="1"/>
</dbReference>
<comment type="caution">
    <text evidence="3">Lacks conserved residue(s) required for the propagation of feature annotation.</text>
</comment>
<dbReference type="Pfam" id="PF01822">
    <property type="entry name" value="WSC"/>
    <property type="match status" value="1"/>
</dbReference>
<name>A0A8H7TCL7_9HELO</name>
<dbReference type="PANTHER" id="PTHR45964:SF9">
    <property type="entry name" value="SULFOTRANSFERASE"/>
    <property type="match status" value="1"/>
</dbReference>
<evidence type="ECO:0008006" key="9">
    <source>
        <dbReference type="Google" id="ProtNLM"/>
    </source>
</evidence>
<evidence type="ECO:0000256" key="3">
    <source>
        <dbReference type="PROSITE-ProRule" id="PRU00261"/>
    </source>
</evidence>
<dbReference type="SMART" id="SM00321">
    <property type="entry name" value="WSC"/>
    <property type="match status" value="1"/>
</dbReference>
<evidence type="ECO:0000313" key="8">
    <source>
        <dbReference type="Proteomes" id="UP000664132"/>
    </source>
</evidence>
<organism evidence="7 8">
    <name type="scientific">Cadophora malorum</name>
    <dbReference type="NCBI Taxonomy" id="108018"/>
    <lineage>
        <taxon>Eukaryota</taxon>
        <taxon>Fungi</taxon>
        <taxon>Dikarya</taxon>
        <taxon>Ascomycota</taxon>
        <taxon>Pezizomycotina</taxon>
        <taxon>Leotiomycetes</taxon>
        <taxon>Helotiales</taxon>
        <taxon>Ploettnerulaceae</taxon>
        <taxon>Cadophora</taxon>
    </lineage>
</organism>
<dbReference type="Gene3D" id="3.30.60.10">
    <property type="entry name" value="Endochitinase-like"/>
    <property type="match status" value="1"/>
</dbReference>
<evidence type="ECO:0000313" key="7">
    <source>
        <dbReference type="EMBL" id="KAG4417016.1"/>
    </source>
</evidence>